<gene>
    <name evidence="3" type="ORF">EHN07_01125</name>
</gene>
<dbReference type="InterPro" id="IPR046741">
    <property type="entry name" value="DUF6791"/>
</dbReference>
<dbReference type="PANTHER" id="PTHR43267">
    <property type="entry name" value="TRNA THREONYLCARBAMOYLADENOSINE DEHYDRATASE"/>
    <property type="match status" value="1"/>
</dbReference>
<evidence type="ECO:0000313" key="4">
    <source>
        <dbReference type="Proteomes" id="UP000268615"/>
    </source>
</evidence>
<keyword evidence="3" id="KW-0808">Transferase</keyword>
<dbReference type="OrthoDB" id="8773615at2"/>
<feature type="domain" description="DUF6791" evidence="2">
    <location>
        <begin position="12"/>
        <end position="161"/>
    </location>
</feature>
<reference evidence="3 4" key="1">
    <citation type="submission" date="2018-11" db="EMBL/GenBank/DDBJ databases">
        <title>Draft genome sequence of Buttiauxella warmboldiae CCUG 35512.</title>
        <authorList>
            <person name="Salva-Serra F."/>
            <person name="Marathe N."/>
            <person name="Moore E."/>
            <person name="Svensson L."/>
            <person name="Engstrom-Jakobsson H."/>
        </authorList>
    </citation>
    <scope>NUCLEOTIDE SEQUENCE [LARGE SCALE GENOMIC DNA]</scope>
    <source>
        <strain evidence="3 4">CCUG 35512</strain>
    </source>
</reference>
<organism evidence="3 4">
    <name type="scientific">Buttiauxella warmboldiae</name>
    <dbReference type="NCBI Taxonomy" id="82993"/>
    <lineage>
        <taxon>Bacteria</taxon>
        <taxon>Pseudomonadati</taxon>
        <taxon>Pseudomonadota</taxon>
        <taxon>Gammaproteobacteria</taxon>
        <taxon>Enterobacterales</taxon>
        <taxon>Enterobacteriaceae</taxon>
        <taxon>Buttiauxella</taxon>
    </lineage>
</organism>
<keyword evidence="4" id="KW-1185">Reference proteome</keyword>
<sequence length="397" mass="45105">MSLKLINLNPCLKRLQDEGYELEIRDGFLMVHSVPYVNSNKEVLKGTLITNLVLVSPDVVGKPNTHQMYFNGEHPCHPDGRILTAIQHTTPNQTLGNGIIGNHWFSNKPPSGSYDDYYHQITSYVRVIESQAKAIDENVSAKTFISHYLTNDEDIFTYQDTASARIGTVQLNNLIANQKIAIIGLGGTGSYILDMISKTCVSEIHLYDKDQFQQHNSFRAPGAASIDDLEKKQTKCDYYYQTYSNLRNGVIPHNEMLSETNLHELINYDFIFISIDSATSRKMITDYLYQHKISFIDVGMGLSFTEDKSSIFGTCRSTLYTKDMDDTPLKSLPTISRDDEVYRSNIQLVELNCLNAAFAVIQWKKLFGFYCDDMSSYEMTYSLGLNKIANKVMERVE</sequence>
<dbReference type="GO" id="GO:0061503">
    <property type="term" value="F:tRNA threonylcarbamoyladenosine dehydratase"/>
    <property type="evidence" value="ECO:0007669"/>
    <property type="project" value="TreeGrafter"/>
</dbReference>
<proteinExistence type="predicted"/>
<dbReference type="GO" id="GO:0016779">
    <property type="term" value="F:nucleotidyltransferase activity"/>
    <property type="evidence" value="ECO:0007669"/>
    <property type="project" value="UniProtKB-KW"/>
</dbReference>
<evidence type="ECO:0000259" key="2">
    <source>
        <dbReference type="Pfam" id="PF20590"/>
    </source>
</evidence>
<dbReference type="EMBL" id="RPOH01000003">
    <property type="protein sequence ID" value="RPH30893.1"/>
    <property type="molecule type" value="Genomic_DNA"/>
</dbReference>
<dbReference type="Gene3D" id="3.40.50.720">
    <property type="entry name" value="NAD(P)-binding Rossmann-like Domain"/>
    <property type="match status" value="1"/>
</dbReference>
<dbReference type="Pfam" id="PF20590">
    <property type="entry name" value="DUF6791"/>
    <property type="match status" value="1"/>
</dbReference>
<dbReference type="AlphaFoldDB" id="A0A3N5EDT7"/>
<dbReference type="SUPFAM" id="SSF69572">
    <property type="entry name" value="Activating enzymes of the ubiquitin-like proteins"/>
    <property type="match status" value="1"/>
</dbReference>
<dbReference type="RefSeq" id="WP_124022380.1">
    <property type="nucleotide sequence ID" value="NZ_RPOH01000003.1"/>
</dbReference>
<protein>
    <submittedName>
        <fullName evidence="3">ThiF family adenylyltransferase</fullName>
    </submittedName>
</protein>
<dbReference type="PANTHER" id="PTHR43267:SF1">
    <property type="entry name" value="TRNA THREONYLCARBAMOYLADENOSINE DEHYDRATASE"/>
    <property type="match status" value="1"/>
</dbReference>
<dbReference type="GO" id="GO:0061504">
    <property type="term" value="P:cyclic threonylcarbamoyladenosine biosynthetic process"/>
    <property type="evidence" value="ECO:0007669"/>
    <property type="project" value="TreeGrafter"/>
</dbReference>
<dbReference type="CDD" id="cd01483">
    <property type="entry name" value="E1_enzyme_family"/>
    <property type="match status" value="1"/>
</dbReference>
<evidence type="ECO:0000259" key="1">
    <source>
        <dbReference type="Pfam" id="PF00899"/>
    </source>
</evidence>
<evidence type="ECO:0000313" key="3">
    <source>
        <dbReference type="EMBL" id="RPH30893.1"/>
    </source>
</evidence>
<dbReference type="Pfam" id="PF00899">
    <property type="entry name" value="ThiF"/>
    <property type="match status" value="1"/>
</dbReference>
<dbReference type="InterPro" id="IPR045886">
    <property type="entry name" value="ThiF/MoeB/HesA"/>
</dbReference>
<dbReference type="Proteomes" id="UP000268615">
    <property type="component" value="Unassembled WGS sequence"/>
</dbReference>
<dbReference type="GO" id="GO:0008641">
    <property type="term" value="F:ubiquitin-like modifier activating enzyme activity"/>
    <property type="evidence" value="ECO:0007669"/>
    <property type="project" value="InterPro"/>
</dbReference>
<dbReference type="InterPro" id="IPR000594">
    <property type="entry name" value="ThiF_NAD_FAD-bd"/>
</dbReference>
<accession>A0A3N5EDT7</accession>
<dbReference type="NCBIfam" id="NF004805">
    <property type="entry name" value="PRK06153.1-4"/>
    <property type="match status" value="1"/>
</dbReference>
<feature type="domain" description="THIF-type NAD/FAD binding fold" evidence="1">
    <location>
        <begin position="174"/>
        <end position="300"/>
    </location>
</feature>
<dbReference type="NCBIfam" id="NF004804">
    <property type="entry name" value="PRK06153.1-3"/>
    <property type="match status" value="1"/>
</dbReference>
<dbReference type="InterPro" id="IPR035985">
    <property type="entry name" value="Ubiquitin-activating_enz"/>
</dbReference>
<comment type="caution">
    <text evidence="3">The sequence shown here is derived from an EMBL/GenBank/DDBJ whole genome shotgun (WGS) entry which is preliminary data.</text>
</comment>
<name>A0A3N5EDT7_9ENTR</name>
<keyword evidence="3" id="KW-0548">Nucleotidyltransferase</keyword>